<dbReference type="Pfam" id="PF06147">
    <property type="entry name" value="DUF968"/>
    <property type="match status" value="1"/>
</dbReference>
<protein>
    <submittedName>
        <fullName evidence="1">DUF968 domain-containing protein</fullName>
    </submittedName>
</protein>
<name>A0ABX1PSY3_9RHOO</name>
<evidence type="ECO:0000313" key="2">
    <source>
        <dbReference type="Proteomes" id="UP000615989"/>
    </source>
</evidence>
<evidence type="ECO:0000313" key="1">
    <source>
        <dbReference type="EMBL" id="NMG26963.1"/>
    </source>
</evidence>
<dbReference type="InterPro" id="IPR010373">
    <property type="entry name" value="DUF968"/>
</dbReference>
<organism evidence="1 2">
    <name type="scientific">Aromatoleum anaerobium</name>
    <dbReference type="NCBI Taxonomy" id="182180"/>
    <lineage>
        <taxon>Bacteria</taxon>
        <taxon>Pseudomonadati</taxon>
        <taxon>Pseudomonadota</taxon>
        <taxon>Betaproteobacteria</taxon>
        <taxon>Rhodocyclales</taxon>
        <taxon>Rhodocyclaceae</taxon>
        <taxon>Aromatoleum</taxon>
    </lineage>
</organism>
<accession>A0ABX1PSY3</accession>
<dbReference type="EMBL" id="WTVG01000112">
    <property type="protein sequence ID" value="NMG26963.1"/>
    <property type="molecule type" value="Genomic_DNA"/>
</dbReference>
<dbReference type="RefSeq" id="WP_169120519.1">
    <property type="nucleotide sequence ID" value="NZ_WTVG02000039.1"/>
</dbReference>
<reference evidence="1" key="1">
    <citation type="submission" date="2019-12" db="EMBL/GenBank/DDBJ databases">
        <title>Comparative genomics gives insights into the taxonomy of the Azoarcus-Aromatoleum group and reveals separate origins of nif in the plant-associated Azoarcus and non-plant-associated Aromatoleum sub-groups.</title>
        <authorList>
            <person name="Lafos M."/>
            <person name="Maluk M."/>
            <person name="Batista M."/>
            <person name="Junghare M."/>
            <person name="Carmona M."/>
            <person name="Faoro H."/>
            <person name="Cruz L.M."/>
            <person name="Battistoni F."/>
            <person name="De Souza E."/>
            <person name="Pedrosa F."/>
            <person name="Chen W.-M."/>
            <person name="Poole P.S."/>
            <person name="Dixon R.A."/>
            <person name="James E.K."/>
        </authorList>
    </citation>
    <scope>NUCLEOTIDE SEQUENCE</scope>
    <source>
        <strain evidence="1">LuFRes1</strain>
    </source>
</reference>
<sequence>MSNKGKAHMGRVAQLPCCLCGTHGVQVHHIREGGAAGAGEKANDWLTLPVCPSCHTGTHGIHGNKSMLKLSGKSEHEHLGETLERLYGGLR</sequence>
<proteinExistence type="predicted"/>
<comment type="caution">
    <text evidence="1">The sequence shown here is derived from an EMBL/GenBank/DDBJ whole genome shotgun (WGS) entry which is preliminary data.</text>
</comment>
<dbReference type="Proteomes" id="UP000615989">
    <property type="component" value="Unassembled WGS sequence"/>
</dbReference>
<keyword evidence="2" id="KW-1185">Reference proteome</keyword>
<gene>
    <name evidence="1" type="ORF">GO606_20105</name>
</gene>
<dbReference type="Gene3D" id="3.30.40.190">
    <property type="match status" value="1"/>
</dbReference>